<comment type="subcellular location">
    <subcellularLocation>
        <location evidence="1">Membrane</location>
        <topology evidence="1">Multi-pass membrane protein</topology>
    </subcellularLocation>
</comment>
<feature type="compositionally biased region" description="Low complexity" evidence="2">
    <location>
        <begin position="47"/>
        <end position="65"/>
    </location>
</feature>
<evidence type="ECO:0000313" key="6">
    <source>
        <dbReference type="Proteomes" id="UP000054359"/>
    </source>
</evidence>
<accession>A0A087U7C8</accession>
<evidence type="ECO:0000256" key="1">
    <source>
        <dbReference type="ARBA" id="ARBA00004141"/>
    </source>
</evidence>
<dbReference type="CDD" id="cd17352">
    <property type="entry name" value="MFS_MCT_SLC16"/>
    <property type="match status" value="1"/>
</dbReference>
<feature type="transmembrane region" description="Helical" evidence="3">
    <location>
        <begin position="449"/>
        <end position="471"/>
    </location>
</feature>
<dbReference type="GO" id="GO:0008028">
    <property type="term" value="F:monocarboxylic acid transmembrane transporter activity"/>
    <property type="evidence" value="ECO:0007669"/>
    <property type="project" value="TreeGrafter"/>
</dbReference>
<dbReference type="InterPro" id="IPR036259">
    <property type="entry name" value="MFS_trans_sf"/>
</dbReference>
<feature type="transmembrane region" description="Helical" evidence="3">
    <location>
        <begin position="143"/>
        <end position="161"/>
    </location>
</feature>
<dbReference type="EMBL" id="KK118555">
    <property type="protein sequence ID" value="KFM73267.1"/>
    <property type="molecule type" value="Genomic_DNA"/>
</dbReference>
<keyword evidence="3" id="KW-1133">Transmembrane helix</keyword>
<dbReference type="Pfam" id="PF07690">
    <property type="entry name" value="MFS_1"/>
    <property type="match status" value="2"/>
</dbReference>
<dbReference type="InterPro" id="IPR011701">
    <property type="entry name" value="MFS"/>
</dbReference>
<feature type="transmembrane region" description="Helical" evidence="3">
    <location>
        <begin position="486"/>
        <end position="507"/>
    </location>
</feature>
<dbReference type="PANTHER" id="PTHR11360">
    <property type="entry name" value="MONOCARBOXYLATE TRANSPORTER"/>
    <property type="match status" value="1"/>
</dbReference>
<feature type="compositionally biased region" description="Basic residues" evidence="2">
    <location>
        <begin position="349"/>
        <end position="359"/>
    </location>
</feature>
<dbReference type="STRING" id="407821.A0A087U7C8"/>
<evidence type="ECO:0000256" key="3">
    <source>
        <dbReference type="SAM" id="Phobius"/>
    </source>
</evidence>
<dbReference type="OMA" id="DCRRMTI"/>
<feature type="transmembrane region" description="Helical" evidence="3">
    <location>
        <begin position="547"/>
        <end position="568"/>
    </location>
</feature>
<dbReference type="OrthoDB" id="410267at2759"/>
<feature type="transmembrane region" description="Helical" evidence="3">
    <location>
        <begin position="519"/>
        <end position="541"/>
    </location>
</feature>
<feature type="domain" description="Major facilitator superfamily (MFS) profile" evidence="4">
    <location>
        <begin position="74"/>
        <end position="631"/>
    </location>
</feature>
<feature type="transmembrane region" description="Helical" evidence="3">
    <location>
        <begin position="228"/>
        <end position="249"/>
    </location>
</feature>
<feature type="compositionally biased region" description="Polar residues" evidence="2">
    <location>
        <begin position="330"/>
        <end position="341"/>
    </location>
</feature>
<keyword evidence="6" id="KW-1185">Reference proteome</keyword>
<dbReference type="Proteomes" id="UP000054359">
    <property type="component" value="Unassembled WGS sequence"/>
</dbReference>
<dbReference type="InterPro" id="IPR050327">
    <property type="entry name" value="Proton-linked_MCT"/>
</dbReference>
<protein>
    <submittedName>
        <fullName evidence="5">Monocarboxylate transporter 9</fullName>
    </submittedName>
</protein>
<name>A0A087U7C8_STEMI</name>
<dbReference type="Gene3D" id="1.20.1250.20">
    <property type="entry name" value="MFS general substrate transporter like domains"/>
    <property type="match status" value="2"/>
</dbReference>
<feature type="region of interest" description="Disordered" evidence="2">
    <location>
        <begin position="328"/>
        <end position="371"/>
    </location>
</feature>
<feature type="transmembrane region" description="Helical" evidence="3">
    <location>
        <begin position="167"/>
        <end position="193"/>
    </location>
</feature>
<feature type="transmembrane region" description="Helical" evidence="3">
    <location>
        <begin position="73"/>
        <end position="100"/>
    </location>
</feature>
<evidence type="ECO:0000259" key="4">
    <source>
        <dbReference type="PROSITE" id="PS50850"/>
    </source>
</evidence>
<reference evidence="5 6" key="1">
    <citation type="submission" date="2013-11" db="EMBL/GenBank/DDBJ databases">
        <title>Genome sequencing of Stegodyphus mimosarum.</title>
        <authorList>
            <person name="Bechsgaard J."/>
        </authorList>
    </citation>
    <scope>NUCLEOTIDE SEQUENCE [LARGE SCALE GENOMIC DNA]</scope>
</reference>
<dbReference type="SUPFAM" id="SSF103473">
    <property type="entry name" value="MFS general substrate transporter"/>
    <property type="match status" value="1"/>
</dbReference>
<feature type="transmembrane region" description="Helical" evidence="3">
    <location>
        <begin position="200"/>
        <end position="222"/>
    </location>
</feature>
<feature type="region of interest" description="Disordered" evidence="2">
    <location>
        <begin position="45"/>
        <end position="66"/>
    </location>
</feature>
<feature type="region of interest" description="Disordered" evidence="2">
    <location>
        <begin position="1"/>
        <end position="27"/>
    </location>
</feature>
<dbReference type="InterPro" id="IPR020846">
    <property type="entry name" value="MFS_dom"/>
</dbReference>
<sequence>MDSSTLEGRENVDINDSNSNRTPYKTVNISDSKCADVENIYQRNRTPSLSSSDSSSSSEAAVSSLPVPPDGGWGWVVVFASFMINFIADGVSLSFGILFIDFVEYFGASKAKTSWVGSIFLSMPLLAGPIASYLIDRYGCQKMCILGALLSTASFVISIVADSLEVLFLTFTIAGLGLALCYVTSIVVVAYYFEKKRSLATGLAACGTGIGTFLFPPFTIYLLEQYNWQGTLLILSGFFLNMMVFGALMRDLECPSKPSDNKRDDSESCTLEDSERMCSSLVQLPTYLCDNLPVEVISELSSKEGGYLNSLLEQHPYILDSIMTKDESSAGDSASNVTQNTKAKSERKKEKRSVHKSSRKVNPDSVQRESSFPGKLDAAYLRNIKVQRGSITYRGAMLNIHRYRLRASSCPDIYRNSMVTIAEEKPCLFLSDLKDLMLEMFDFTIFRNVGYTLFCISNFLLYACVDVPYVYIPDHAHSSGTDMESASFLISILGVLNCLGVVIVGFIGDKPWIDSSLLYSGFILISGFSLVLLPLTINYYITASLVGIYGFAISANYTLVPVIIVNLISLDNFTGAYGLLLLVQGVASLIGPPVAGALSDWTENYDITFYCTGLCIILSGAMVIPVAKNFLCSKSRSVSSKDSVPLDCHSMKVRFEEPEERKNSVHFENRLQELGSMKEKKPIYILNDDTEKSVPLLSRDIKMCENDIKKDGSKMVTMYENPLSLV</sequence>
<proteinExistence type="predicted"/>
<feature type="non-terminal residue" evidence="5">
    <location>
        <position position="726"/>
    </location>
</feature>
<feature type="compositionally biased region" description="Polar residues" evidence="2">
    <location>
        <begin position="14"/>
        <end position="27"/>
    </location>
</feature>
<gene>
    <name evidence="5" type="ORF">X975_00022</name>
</gene>
<dbReference type="PANTHER" id="PTHR11360:SF260">
    <property type="entry name" value="MFS DOMAIN-CONTAINING PROTEIN"/>
    <property type="match status" value="1"/>
</dbReference>
<evidence type="ECO:0000313" key="5">
    <source>
        <dbReference type="EMBL" id="KFM73267.1"/>
    </source>
</evidence>
<keyword evidence="3" id="KW-0812">Transmembrane</keyword>
<keyword evidence="3" id="KW-0472">Membrane</keyword>
<dbReference type="AlphaFoldDB" id="A0A087U7C8"/>
<dbReference type="PROSITE" id="PS50850">
    <property type="entry name" value="MFS"/>
    <property type="match status" value="1"/>
</dbReference>
<evidence type="ECO:0000256" key="2">
    <source>
        <dbReference type="SAM" id="MobiDB-lite"/>
    </source>
</evidence>
<feature type="transmembrane region" description="Helical" evidence="3">
    <location>
        <begin position="575"/>
        <end position="595"/>
    </location>
</feature>
<dbReference type="GO" id="GO:0016020">
    <property type="term" value="C:membrane"/>
    <property type="evidence" value="ECO:0007669"/>
    <property type="project" value="UniProtKB-SubCell"/>
</dbReference>
<feature type="transmembrane region" description="Helical" evidence="3">
    <location>
        <begin position="607"/>
        <end position="627"/>
    </location>
</feature>
<organism evidence="5 6">
    <name type="scientific">Stegodyphus mimosarum</name>
    <name type="common">African social velvet spider</name>
    <dbReference type="NCBI Taxonomy" id="407821"/>
    <lineage>
        <taxon>Eukaryota</taxon>
        <taxon>Metazoa</taxon>
        <taxon>Ecdysozoa</taxon>
        <taxon>Arthropoda</taxon>
        <taxon>Chelicerata</taxon>
        <taxon>Arachnida</taxon>
        <taxon>Araneae</taxon>
        <taxon>Araneomorphae</taxon>
        <taxon>Entelegynae</taxon>
        <taxon>Eresoidea</taxon>
        <taxon>Eresidae</taxon>
        <taxon>Stegodyphus</taxon>
    </lineage>
</organism>
<feature type="transmembrane region" description="Helical" evidence="3">
    <location>
        <begin position="115"/>
        <end position="136"/>
    </location>
</feature>